<dbReference type="InterPro" id="IPR007213">
    <property type="entry name" value="Ppm1/Ppm2/Tcmp"/>
</dbReference>
<feature type="compositionally biased region" description="Gly residues" evidence="10">
    <location>
        <begin position="17"/>
        <end position="30"/>
    </location>
</feature>
<dbReference type="GO" id="GO:0032259">
    <property type="term" value="P:methylation"/>
    <property type="evidence" value="ECO:0007669"/>
    <property type="project" value="UniProtKB-KW"/>
</dbReference>
<comment type="caution">
    <text evidence="11">The sequence shown here is derived from an EMBL/GenBank/DDBJ whole genome shotgun (WGS) entry which is preliminary data.</text>
</comment>
<evidence type="ECO:0000256" key="4">
    <source>
        <dbReference type="ARBA" id="ARBA00017497"/>
    </source>
</evidence>
<evidence type="ECO:0000256" key="9">
    <source>
        <dbReference type="PIRSR" id="PIRSR016305-1"/>
    </source>
</evidence>
<sequence>MSAPAIPNLLSLRGGLGRAGGGRGRRGGGPPSASASASATAQHDATIQGTDDDAAISRLSAVEIGYLGDPFARLFVPGPVVRRLPIINRGTYTRTTAIDLLVDRFLAQTAGTTADDAGQEPTRQIVSLGAGTDTRALRLFSELSSSSSSSTTPIPKHRNIAYHEIDFPAICTRKLQTVRASLQLRSILSDPVPAAPASPPTSTSTTSPSTQEDGSSSPNPNPYPYSPSSSWHSRAAYPTSNNQLWCHALDLRALAHSSSTPTSPSKITLPGLSPTLPTLLISECCLCYLSPADARAVLAYFSSHISPPETPLGLVLYEPVRPDDAFGRMMVSNLAARRIRMPTLDVYRSPQDQERRLLGDFAHARQMTVDAIWDAEGWVPEEEKERVERLEGGLDELEEWKLLAGHYIVAWGWRGVGVDLDMGV</sequence>
<comment type="function">
    <text evidence="8">Methylates the carboxyl group of the C-terminal leucine residue of protein phosphatase 2A catalytic subunits to form alpha-leucine ester residues.</text>
</comment>
<feature type="binding site" evidence="9">
    <location>
        <position position="129"/>
    </location>
    <ligand>
        <name>S-adenosyl-L-methionine</name>
        <dbReference type="ChEBI" id="CHEBI:59789"/>
    </ligand>
</feature>
<dbReference type="PANTHER" id="PTHR13600:SF21">
    <property type="entry name" value="LEUCINE CARBOXYL METHYLTRANSFERASE 1"/>
    <property type="match status" value="1"/>
</dbReference>
<feature type="compositionally biased region" description="Low complexity" evidence="10">
    <location>
        <begin position="200"/>
        <end position="218"/>
    </location>
</feature>
<dbReference type="PANTHER" id="PTHR13600">
    <property type="entry name" value="LEUCINE CARBOXYL METHYLTRANSFERASE"/>
    <property type="match status" value="1"/>
</dbReference>
<proteinExistence type="inferred from homology"/>
<evidence type="ECO:0000256" key="8">
    <source>
        <dbReference type="PIRNR" id="PIRNR016305"/>
    </source>
</evidence>
<keyword evidence="5 8" id="KW-0489">Methyltransferase</keyword>
<dbReference type="PIRSF" id="PIRSF016305">
    <property type="entry name" value="LCM_mtfrase"/>
    <property type="match status" value="1"/>
</dbReference>
<dbReference type="EMBL" id="JAULSR010000001">
    <property type="protein sequence ID" value="KAK0636856.1"/>
    <property type="molecule type" value="Genomic_DNA"/>
</dbReference>
<dbReference type="Pfam" id="PF04072">
    <property type="entry name" value="LCM"/>
    <property type="match status" value="1"/>
</dbReference>
<evidence type="ECO:0000256" key="3">
    <source>
        <dbReference type="ARBA" id="ARBA00012834"/>
    </source>
</evidence>
<dbReference type="EC" id="2.1.1.233" evidence="3 8"/>
<dbReference type="GO" id="GO:0018423">
    <property type="term" value="F:protein C-terminal leucine carboxyl O-methyltransferase activity"/>
    <property type="evidence" value="ECO:0007669"/>
    <property type="project" value="UniProtKB-EC"/>
</dbReference>
<evidence type="ECO:0000256" key="7">
    <source>
        <dbReference type="ARBA" id="ARBA00022691"/>
    </source>
</evidence>
<feature type="binding site" evidence="9">
    <location>
        <begin position="250"/>
        <end position="251"/>
    </location>
    <ligand>
        <name>S-adenosyl-L-methionine</name>
        <dbReference type="ChEBI" id="CHEBI:59789"/>
    </ligand>
</feature>
<keyword evidence="6 8" id="KW-0808">Transferase</keyword>
<evidence type="ECO:0000313" key="12">
    <source>
        <dbReference type="Proteomes" id="UP001174934"/>
    </source>
</evidence>
<dbReference type="InterPro" id="IPR016651">
    <property type="entry name" value="LCMT1"/>
</dbReference>
<evidence type="ECO:0000256" key="6">
    <source>
        <dbReference type="ARBA" id="ARBA00022679"/>
    </source>
</evidence>
<feature type="region of interest" description="Disordered" evidence="10">
    <location>
        <begin position="17"/>
        <end position="49"/>
    </location>
</feature>
<evidence type="ECO:0000256" key="1">
    <source>
        <dbReference type="ARBA" id="ARBA00000724"/>
    </source>
</evidence>
<keyword evidence="7 8" id="KW-0949">S-adenosyl-L-methionine</keyword>
<evidence type="ECO:0000256" key="10">
    <source>
        <dbReference type="SAM" id="MobiDB-lite"/>
    </source>
</evidence>
<accession>A0AA39XMN6</accession>
<evidence type="ECO:0000256" key="5">
    <source>
        <dbReference type="ARBA" id="ARBA00022603"/>
    </source>
</evidence>
<dbReference type="Gene3D" id="3.40.50.150">
    <property type="entry name" value="Vaccinia Virus protein VP39"/>
    <property type="match status" value="1"/>
</dbReference>
<gene>
    <name evidence="11" type="ORF">B0T17DRAFT_587874</name>
</gene>
<comment type="similarity">
    <text evidence="2 8">Belongs to the methyltransferase superfamily. LCMT family.</text>
</comment>
<reference evidence="11" key="1">
    <citation type="submission" date="2023-06" db="EMBL/GenBank/DDBJ databases">
        <title>Genome-scale phylogeny and comparative genomics of the fungal order Sordariales.</title>
        <authorList>
            <consortium name="Lawrence Berkeley National Laboratory"/>
            <person name="Hensen N."/>
            <person name="Bonometti L."/>
            <person name="Westerberg I."/>
            <person name="Brannstrom I.O."/>
            <person name="Guillou S."/>
            <person name="Cros-Aarteil S."/>
            <person name="Calhoun S."/>
            <person name="Haridas S."/>
            <person name="Kuo A."/>
            <person name="Mondo S."/>
            <person name="Pangilinan J."/>
            <person name="Riley R."/>
            <person name="LaButti K."/>
            <person name="Andreopoulos B."/>
            <person name="Lipzen A."/>
            <person name="Chen C."/>
            <person name="Yanf M."/>
            <person name="Daum C."/>
            <person name="Ng V."/>
            <person name="Clum A."/>
            <person name="Steindorff A."/>
            <person name="Ohm R."/>
            <person name="Martin F."/>
            <person name="Silar P."/>
            <person name="Natvig D."/>
            <person name="Lalanne C."/>
            <person name="Gautier V."/>
            <person name="Ament-velasquez S.L."/>
            <person name="Kruys A."/>
            <person name="Hutchinson M.I."/>
            <person name="Powell A.J."/>
            <person name="Barry K."/>
            <person name="Miller A.N."/>
            <person name="Grigoriev I.V."/>
            <person name="Debuchy R."/>
            <person name="Gladieux P."/>
            <person name="Thoren M.H."/>
            <person name="Johannesson H."/>
        </authorList>
    </citation>
    <scope>NUCLEOTIDE SEQUENCE</scope>
    <source>
        <strain evidence="11">SMH3391-2</strain>
    </source>
</reference>
<protein>
    <recommendedName>
        <fullName evidence="4 8">Leucine carboxyl methyltransferase 1</fullName>
        <ecNumber evidence="3 8">2.1.1.233</ecNumber>
    </recommendedName>
</protein>
<feature type="binding site" evidence="9">
    <location>
        <position position="94"/>
    </location>
    <ligand>
        <name>S-adenosyl-L-methionine</name>
        <dbReference type="ChEBI" id="CHEBI:59789"/>
    </ligand>
</feature>
<dbReference type="AlphaFoldDB" id="A0AA39XMN6"/>
<feature type="binding site" evidence="9">
    <location>
        <position position="283"/>
    </location>
    <ligand>
        <name>S-adenosyl-L-methionine</name>
        <dbReference type="ChEBI" id="CHEBI:59789"/>
    </ligand>
</feature>
<keyword evidence="12" id="KW-1185">Reference proteome</keyword>
<comment type="catalytic activity">
    <reaction evidence="1 8">
        <text>[phosphatase 2A protein]-C-terminal L-leucine + S-adenosyl-L-methionine = [phosphatase 2A protein]-C-terminal L-leucine methyl ester + S-adenosyl-L-homocysteine</text>
        <dbReference type="Rhea" id="RHEA:48544"/>
        <dbReference type="Rhea" id="RHEA-COMP:12134"/>
        <dbReference type="Rhea" id="RHEA-COMP:12135"/>
        <dbReference type="ChEBI" id="CHEBI:57856"/>
        <dbReference type="ChEBI" id="CHEBI:59789"/>
        <dbReference type="ChEBI" id="CHEBI:90516"/>
        <dbReference type="ChEBI" id="CHEBI:90517"/>
        <dbReference type="EC" id="2.1.1.233"/>
    </reaction>
</comment>
<evidence type="ECO:0000313" key="11">
    <source>
        <dbReference type="EMBL" id="KAK0636856.1"/>
    </source>
</evidence>
<feature type="region of interest" description="Disordered" evidence="10">
    <location>
        <begin position="190"/>
        <end position="230"/>
    </location>
</feature>
<dbReference type="SUPFAM" id="SSF53335">
    <property type="entry name" value="S-adenosyl-L-methionine-dependent methyltransferases"/>
    <property type="match status" value="1"/>
</dbReference>
<name>A0AA39XMN6_9PEZI</name>
<dbReference type="Proteomes" id="UP001174934">
    <property type="component" value="Unassembled WGS sequence"/>
</dbReference>
<evidence type="ECO:0000256" key="2">
    <source>
        <dbReference type="ARBA" id="ARBA00010703"/>
    </source>
</evidence>
<feature type="compositionally biased region" description="Polar residues" evidence="10">
    <location>
        <begin position="40"/>
        <end position="49"/>
    </location>
</feature>
<organism evidence="11 12">
    <name type="scientific">Bombardia bombarda</name>
    <dbReference type="NCBI Taxonomy" id="252184"/>
    <lineage>
        <taxon>Eukaryota</taxon>
        <taxon>Fungi</taxon>
        <taxon>Dikarya</taxon>
        <taxon>Ascomycota</taxon>
        <taxon>Pezizomycotina</taxon>
        <taxon>Sordariomycetes</taxon>
        <taxon>Sordariomycetidae</taxon>
        <taxon>Sordariales</taxon>
        <taxon>Lasiosphaeriaceae</taxon>
        <taxon>Bombardia</taxon>
    </lineage>
</organism>
<dbReference type="InterPro" id="IPR029063">
    <property type="entry name" value="SAM-dependent_MTases_sf"/>
</dbReference>